<dbReference type="VEuPathDB" id="ToxoDB:cyc_07533"/>
<dbReference type="VEuPathDB" id="ToxoDB:LOC34623483"/>
<accession>A0A1D3D8C0</accession>
<feature type="compositionally biased region" description="Basic residues" evidence="1">
    <location>
        <begin position="68"/>
        <end position="77"/>
    </location>
</feature>
<dbReference type="Proteomes" id="UP000095192">
    <property type="component" value="Unassembled WGS sequence"/>
</dbReference>
<name>A0A1D3D8C0_9EIME</name>
<feature type="region of interest" description="Disordered" evidence="1">
    <location>
        <begin position="56"/>
        <end position="128"/>
    </location>
</feature>
<reference evidence="2 3" key="1">
    <citation type="journal article" date="2016" name="BMC Genomics">
        <title>Comparative genomics reveals Cyclospora cayetanensis possesses coccidia-like metabolism and invasion components but unique surface antigens.</title>
        <authorList>
            <person name="Liu S."/>
            <person name="Wang L."/>
            <person name="Zheng H."/>
            <person name="Xu Z."/>
            <person name="Roellig D.M."/>
            <person name="Li N."/>
            <person name="Frace M.A."/>
            <person name="Tang K."/>
            <person name="Arrowood M.J."/>
            <person name="Moss D.M."/>
            <person name="Zhang L."/>
            <person name="Feng Y."/>
            <person name="Xiao L."/>
        </authorList>
    </citation>
    <scope>NUCLEOTIDE SEQUENCE [LARGE SCALE GENOMIC DNA]</scope>
    <source>
        <strain evidence="2 3">CHN_HEN01</strain>
    </source>
</reference>
<organism evidence="2 3">
    <name type="scientific">Cyclospora cayetanensis</name>
    <dbReference type="NCBI Taxonomy" id="88456"/>
    <lineage>
        <taxon>Eukaryota</taxon>
        <taxon>Sar</taxon>
        <taxon>Alveolata</taxon>
        <taxon>Apicomplexa</taxon>
        <taxon>Conoidasida</taxon>
        <taxon>Coccidia</taxon>
        <taxon>Eucoccidiorida</taxon>
        <taxon>Eimeriorina</taxon>
        <taxon>Eimeriidae</taxon>
        <taxon>Cyclospora</taxon>
    </lineage>
</organism>
<proteinExistence type="predicted"/>
<gene>
    <name evidence="2" type="ORF">cyc_07533</name>
</gene>
<protein>
    <submittedName>
        <fullName evidence="2">Uncharacterized protein</fullName>
    </submittedName>
</protein>
<feature type="compositionally biased region" description="Basic and acidic residues" evidence="1">
    <location>
        <begin position="56"/>
        <end position="67"/>
    </location>
</feature>
<dbReference type="AlphaFoldDB" id="A0A1D3D8C0"/>
<comment type="caution">
    <text evidence="2">The sequence shown here is derived from an EMBL/GenBank/DDBJ whole genome shotgun (WGS) entry which is preliminary data.</text>
</comment>
<sequence>MCASAKHGESGNEEGRQWHREIMARRGRGVNVTWRQPLQDDDDEFDSNSCYVQEWNTERRQEAQGEKRRGKRWKRALNRSGLHLMLPKSTQRHRRVLPDSRSELASTASDYGRGSWQGGGKGARTESS</sequence>
<feature type="region of interest" description="Disordered" evidence="1">
    <location>
        <begin position="1"/>
        <end position="20"/>
    </location>
</feature>
<evidence type="ECO:0000256" key="1">
    <source>
        <dbReference type="SAM" id="MobiDB-lite"/>
    </source>
</evidence>
<evidence type="ECO:0000313" key="2">
    <source>
        <dbReference type="EMBL" id="OEH79691.1"/>
    </source>
</evidence>
<evidence type="ECO:0000313" key="3">
    <source>
        <dbReference type="Proteomes" id="UP000095192"/>
    </source>
</evidence>
<dbReference type="InParanoid" id="A0A1D3D8C0"/>
<keyword evidence="3" id="KW-1185">Reference proteome</keyword>
<dbReference type="EMBL" id="JROU02000307">
    <property type="protein sequence ID" value="OEH79691.1"/>
    <property type="molecule type" value="Genomic_DNA"/>
</dbReference>